<feature type="region of interest" description="Disordered" evidence="1">
    <location>
        <begin position="106"/>
        <end position="138"/>
    </location>
</feature>
<dbReference type="GO" id="GO:0008526">
    <property type="term" value="F:phosphatidylinositol transfer activity"/>
    <property type="evidence" value="ECO:0007669"/>
    <property type="project" value="TreeGrafter"/>
</dbReference>
<feature type="region of interest" description="Disordered" evidence="1">
    <location>
        <begin position="921"/>
        <end position="949"/>
    </location>
</feature>
<dbReference type="InterPro" id="IPR052578">
    <property type="entry name" value="PI_Transfer_CRAL-TRIO"/>
</dbReference>
<gene>
    <name evidence="3" type="ORF">CTEN210_01803</name>
</gene>
<keyword evidence="4" id="KW-1185">Reference proteome</keyword>
<reference evidence="3 4" key="1">
    <citation type="journal article" date="2021" name="Sci. Rep.">
        <title>The genome of the diatom Chaetoceros tenuissimus carries an ancient integrated fragment of an extant virus.</title>
        <authorList>
            <person name="Hongo Y."/>
            <person name="Kimura K."/>
            <person name="Takaki Y."/>
            <person name="Yoshida Y."/>
            <person name="Baba S."/>
            <person name="Kobayashi G."/>
            <person name="Nagasaki K."/>
            <person name="Hano T."/>
            <person name="Tomaru Y."/>
        </authorList>
    </citation>
    <scope>NUCLEOTIDE SEQUENCE [LARGE SCALE GENOMIC DNA]</scope>
    <source>
        <strain evidence="3 4">NIES-3715</strain>
    </source>
</reference>
<dbReference type="Pfam" id="PF00650">
    <property type="entry name" value="CRAL_TRIO"/>
    <property type="match status" value="1"/>
</dbReference>
<dbReference type="EMBL" id="BLLK01000020">
    <property type="protein sequence ID" value="GFH45329.1"/>
    <property type="molecule type" value="Genomic_DNA"/>
</dbReference>
<sequence>MIAFYIILKKRKRSKEKISEHSAKSDLFENDDTKRVCSIASDPYDEDRHFQHDVIGPNGPQEIKFVVSTPPSELIPLLHSGMKHASIRRQLVFNLQKMTWERRQPIKMYQEKSERKTGDSDHGIVGKKKDEDSSEDEKWQRVDNALPIESLLNVDCNSMNLGTIEITFDKSIVPDQGKALIDEDSLLNQVTPETWKRDNTGTGEIALDFSSIDCENDNVDDQSLLESISIGNQSLNIGMDNDRNKASKQHKKKDAGGILNSIKGKTVKGKKEYTFKTELEAAKFQTIFLGMRVAGREIQHMFCALEDLHRSSDSYNKNSGLGGIALDDVRRCLSDLPIIDENMRQIIRCNYDNHSQSNHDDHIVSGEDENVEIHEMYLSRRLVLGLVDFFWLFLPKVLNGTPYSTPMASKDREFGPVGGIDEHQARVRQLIKLRKLIAAASLRVSSYIEAMRVVQSGWQHRPFSNSHIKKRLAYDRRIDNENHDCLHFHEYYEPLLLSEATHEAPTSFGQAFLLVGCKAVHFKAGDASEFSRSNPADIPSIRDILDRNRNSEFLIFSLDSNHSSIIMIFIKWLPEGIDTEFDSRYYKFLRNEFKRDDAISLHLQSPDSCNIFTNFIDNFIGRKDSSFSKKMVKVINIGNRSKTNYFGQGGLDDDDLSNYIAVKYKLQVDIFSERWKKSIGNIVPEYGSGRTTDLVFQFDSLDTRPLAAIRLVNIDHNVPLADSLYTIAESEYFPAMDTLLRPVMSTDSDFIQDGDSYKKDIDSLKDILGMITVPVRQVNKKILAENNEDFNQETITDGKVLEFFTDKEMLRHFQAADENIKEAAIRITKAAAFKGLYFPIDIRSCQVELKSGQCFHLGFDKSDNPVFYFRNMCKGLWRKNITASVAAVLYNVDTAFEKLNQNNPDFKVTLVVLMGKTQESNMKDSIKSTSNTSKRSSEESHNEETSTQKTVMDEEYVHTNFQYVQKLIRITSDNYPQRLGKALVVPTTGWEKLVGVHGLRRYISSQETRNKVKILDNVSQLKEYISSDQLVDFAGGELKTEYI</sequence>
<evidence type="ECO:0000256" key="1">
    <source>
        <dbReference type="SAM" id="MobiDB-lite"/>
    </source>
</evidence>
<organism evidence="3 4">
    <name type="scientific">Chaetoceros tenuissimus</name>
    <dbReference type="NCBI Taxonomy" id="426638"/>
    <lineage>
        <taxon>Eukaryota</taxon>
        <taxon>Sar</taxon>
        <taxon>Stramenopiles</taxon>
        <taxon>Ochrophyta</taxon>
        <taxon>Bacillariophyta</taxon>
        <taxon>Coscinodiscophyceae</taxon>
        <taxon>Chaetocerotophycidae</taxon>
        <taxon>Chaetocerotales</taxon>
        <taxon>Chaetocerotaceae</taxon>
        <taxon>Chaetoceros</taxon>
    </lineage>
</organism>
<dbReference type="Proteomes" id="UP001054902">
    <property type="component" value="Unassembled WGS sequence"/>
</dbReference>
<evidence type="ECO:0000313" key="3">
    <source>
        <dbReference type="EMBL" id="GFH45329.1"/>
    </source>
</evidence>
<comment type="caution">
    <text evidence="3">The sequence shown here is derived from an EMBL/GenBank/DDBJ whole genome shotgun (WGS) entry which is preliminary data.</text>
</comment>
<protein>
    <recommendedName>
        <fullName evidence="2">CRAL-TRIO domain-containing protein</fullName>
    </recommendedName>
</protein>
<dbReference type="PANTHER" id="PTHR45824:SF29">
    <property type="entry name" value="GH16843P"/>
    <property type="match status" value="1"/>
</dbReference>
<evidence type="ECO:0000259" key="2">
    <source>
        <dbReference type="PROSITE" id="PS50191"/>
    </source>
</evidence>
<dbReference type="PANTHER" id="PTHR45824">
    <property type="entry name" value="GH16843P"/>
    <property type="match status" value="1"/>
</dbReference>
<dbReference type="InterPro" id="IPR036865">
    <property type="entry name" value="CRAL-TRIO_dom_sf"/>
</dbReference>
<dbReference type="PROSITE" id="PS50191">
    <property type="entry name" value="CRAL_TRIO"/>
    <property type="match status" value="1"/>
</dbReference>
<proteinExistence type="predicted"/>
<dbReference type="CDD" id="cd00170">
    <property type="entry name" value="SEC14"/>
    <property type="match status" value="1"/>
</dbReference>
<feature type="domain" description="CRAL-TRIO" evidence="2">
    <location>
        <begin position="857"/>
        <end position="1042"/>
    </location>
</feature>
<dbReference type="InterPro" id="IPR001251">
    <property type="entry name" value="CRAL-TRIO_dom"/>
</dbReference>
<dbReference type="SUPFAM" id="SSF52087">
    <property type="entry name" value="CRAL/TRIO domain"/>
    <property type="match status" value="1"/>
</dbReference>
<evidence type="ECO:0000313" key="4">
    <source>
        <dbReference type="Proteomes" id="UP001054902"/>
    </source>
</evidence>
<dbReference type="AlphaFoldDB" id="A0AAD3CIB2"/>
<feature type="compositionally biased region" description="Basic and acidic residues" evidence="1">
    <location>
        <begin position="935"/>
        <end position="949"/>
    </location>
</feature>
<dbReference type="Gene3D" id="3.40.525.10">
    <property type="entry name" value="CRAL-TRIO lipid binding domain"/>
    <property type="match status" value="1"/>
</dbReference>
<accession>A0AAD3CIB2</accession>
<name>A0AAD3CIB2_9STRA</name>